<evidence type="ECO:0000256" key="1">
    <source>
        <dbReference type="ARBA" id="ARBA00001933"/>
    </source>
</evidence>
<dbReference type="GO" id="GO:0009102">
    <property type="term" value="P:biotin biosynthetic process"/>
    <property type="evidence" value="ECO:0007669"/>
    <property type="project" value="UniProtKB-KW"/>
</dbReference>
<evidence type="ECO:0000256" key="3">
    <source>
        <dbReference type="ARBA" id="ARBA00010008"/>
    </source>
</evidence>
<comment type="cofactor">
    <cofactor evidence="1 12">
        <name>pyridoxal 5'-phosphate</name>
        <dbReference type="ChEBI" id="CHEBI:597326"/>
    </cofactor>
</comment>
<dbReference type="Gene3D" id="3.40.640.10">
    <property type="entry name" value="Type I PLP-dependent aspartate aminotransferase-like (Major domain)"/>
    <property type="match status" value="1"/>
</dbReference>
<dbReference type="GO" id="GO:0030170">
    <property type="term" value="F:pyridoxal phosphate binding"/>
    <property type="evidence" value="ECO:0007669"/>
    <property type="project" value="InterPro"/>
</dbReference>
<protein>
    <recommendedName>
        <fullName evidence="5">8-amino-7-oxononanoate synthase</fullName>
        <ecNumber evidence="5">2.3.1.47</ecNumber>
    </recommendedName>
    <alternativeName>
        <fullName evidence="9">7-keto-8-amino-pelargonic acid synthase</fullName>
    </alternativeName>
    <alternativeName>
        <fullName evidence="10">8-amino-7-ketopelargonate synthase</fullName>
    </alternativeName>
</protein>
<comment type="similarity">
    <text evidence="3">Belongs to the class-II pyridoxal-phosphate-dependent aminotransferase family. BioF subfamily.</text>
</comment>
<comment type="pathway">
    <text evidence="2">Cofactor biosynthesis; biotin biosynthesis.</text>
</comment>
<dbReference type="InterPro" id="IPR015424">
    <property type="entry name" value="PyrdxlP-dep_Trfase"/>
</dbReference>
<dbReference type="InterPro" id="IPR050087">
    <property type="entry name" value="AON_synthase_class-II"/>
</dbReference>
<evidence type="ECO:0000256" key="5">
    <source>
        <dbReference type="ARBA" id="ARBA00013187"/>
    </source>
</evidence>
<evidence type="ECO:0000256" key="4">
    <source>
        <dbReference type="ARBA" id="ARBA00011738"/>
    </source>
</evidence>
<evidence type="ECO:0000256" key="10">
    <source>
        <dbReference type="ARBA" id="ARBA00033381"/>
    </source>
</evidence>
<comment type="caution">
    <text evidence="14">The sequence shown here is derived from an EMBL/GenBank/DDBJ whole genome shotgun (WGS) entry which is preliminary data.</text>
</comment>
<organism evidence="14 15">
    <name type="scientific">Actinospica durhamensis</name>
    <dbReference type="NCBI Taxonomy" id="1508375"/>
    <lineage>
        <taxon>Bacteria</taxon>
        <taxon>Bacillati</taxon>
        <taxon>Actinomycetota</taxon>
        <taxon>Actinomycetes</taxon>
        <taxon>Catenulisporales</taxon>
        <taxon>Actinospicaceae</taxon>
        <taxon>Actinospica</taxon>
    </lineage>
</organism>
<evidence type="ECO:0000259" key="13">
    <source>
        <dbReference type="Pfam" id="PF00155"/>
    </source>
</evidence>
<keyword evidence="7" id="KW-0093">Biotin biosynthesis</keyword>
<dbReference type="PROSITE" id="PS00599">
    <property type="entry name" value="AA_TRANSFER_CLASS_2"/>
    <property type="match status" value="1"/>
</dbReference>
<proteinExistence type="inferred from homology"/>
<dbReference type="InterPro" id="IPR001917">
    <property type="entry name" value="Aminotrans_II_pyridoxalP_BS"/>
</dbReference>
<evidence type="ECO:0000256" key="11">
    <source>
        <dbReference type="ARBA" id="ARBA00047715"/>
    </source>
</evidence>
<evidence type="ECO:0000256" key="7">
    <source>
        <dbReference type="ARBA" id="ARBA00022756"/>
    </source>
</evidence>
<evidence type="ECO:0000313" key="15">
    <source>
        <dbReference type="Proteomes" id="UP000675781"/>
    </source>
</evidence>
<dbReference type="PANTHER" id="PTHR13693">
    <property type="entry name" value="CLASS II AMINOTRANSFERASE/8-AMINO-7-OXONONANOATE SYNTHASE"/>
    <property type="match status" value="1"/>
</dbReference>
<gene>
    <name evidence="14" type="ORF">KDL01_29610</name>
</gene>
<keyword evidence="15" id="KW-1185">Reference proteome</keyword>
<dbReference type="InterPro" id="IPR015421">
    <property type="entry name" value="PyrdxlP-dep_Trfase_major"/>
</dbReference>
<dbReference type="RefSeq" id="WP_368861674.1">
    <property type="nucleotide sequence ID" value="NZ_JAGSOG010000207.1"/>
</dbReference>
<evidence type="ECO:0000256" key="12">
    <source>
        <dbReference type="RuleBase" id="RU003693"/>
    </source>
</evidence>
<sequence>MWDWLDTRAADREAAGLRRRLWTREADHALVDLAGNDYLGLSGHPRVRAAATAAVQTWGVGSTGSRLVTGTTAEHTGFERELAAFLGAEAALVFSSGYLANLGLVTALAGPEDLVVSDALNHASVIDACRLSGARRAVVEHCSPLAVDRALTAARETKPYRRAYVLTESVFSVDGDVAPLAELAEVCRRHGAALLIDEAHGVGVHGPGGRGGAYAAGLAGAPDVVLTVTLSKSFGSQGGVVLGPQPVIDHLIDTARGFIFDTALAPASVAGARAALELLRQEPALAERVHANALRLHEIATEAGLAATAPSGAVTSVVLGGAERTLAAARMCADYGVRVGCFRPPSVPDGLSRLRLTARADLTESDFARVCAVLHRIPRTDTGPDQCNERSGQRSVV</sequence>
<evidence type="ECO:0000256" key="9">
    <source>
        <dbReference type="ARBA" id="ARBA00032610"/>
    </source>
</evidence>
<dbReference type="EMBL" id="JAGSOG010000207">
    <property type="protein sequence ID" value="MBR7837473.1"/>
    <property type="molecule type" value="Genomic_DNA"/>
</dbReference>
<dbReference type="AlphaFoldDB" id="A0A941EUH7"/>
<dbReference type="EC" id="2.3.1.47" evidence="5"/>
<name>A0A941EUH7_9ACTN</name>
<evidence type="ECO:0000256" key="2">
    <source>
        <dbReference type="ARBA" id="ARBA00004746"/>
    </source>
</evidence>
<dbReference type="InterPro" id="IPR004839">
    <property type="entry name" value="Aminotransferase_I/II_large"/>
</dbReference>
<comment type="catalytic activity">
    <reaction evidence="11">
        <text>6-carboxyhexanoyl-[ACP] + L-alanine + H(+) = (8S)-8-amino-7-oxononanoate + holo-[ACP] + CO2</text>
        <dbReference type="Rhea" id="RHEA:42288"/>
        <dbReference type="Rhea" id="RHEA-COMP:9685"/>
        <dbReference type="Rhea" id="RHEA-COMP:9955"/>
        <dbReference type="ChEBI" id="CHEBI:15378"/>
        <dbReference type="ChEBI" id="CHEBI:16526"/>
        <dbReference type="ChEBI" id="CHEBI:57972"/>
        <dbReference type="ChEBI" id="CHEBI:64479"/>
        <dbReference type="ChEBI" id="CHEBI:78846"/>
        <dbReference type="ChEBI" id="CHEBI:149468"/>
        <dbReference type="EC" id="2.3.1.47"/>
    </reaction>
</comment>
<dbReference type="Pfam" id="PF00155">
    <property type="entry name" value="Aminotran_1_2"/>
    <property type="match status" value="1"/>
</dbReference>
<dbReference type="Proteomes" id="UP000675781">
    <property type="component" value="Unassembled WGS sequence"/>
</dbReference>
<evidence type="ECO:0000256" key="8">
    <source>
        <dbReference type="ARBA" id="ARBA00022898"/>
    </source>
</evidence>
<comment type="subunit">
    <text evidence="4">Homodimer.</text>
</comment>
<dbReference type="GO" id="GO:0008710">
    <property type="term" value="F:8-amino-7-oxononanoate synthase activity"/>
    <property type="evidence" value="ECO:0007669"/>
    <property type="project" value="UniProtKB-EC"/>
</dbReference>
<accession>A0A941EUH7</accession>
<reference evidence="14" key="1">
    <citation type="submission" date="2021-04" db="EMBL/GenBank/DDBJ databases">
        <title>Genome based classification of Actinospica acidithermotolerans sp. nov., an actinobacterium isolated from an Indonesian hot spring.</title>
        <authorList>
            <person name="Kusuma A.B."/>
            <person name="Putra K.E."/>
            <person name="Nafisah S."/>
            <person name="Loh J."/>
            <person name="Nouioui I."/>
            <person name="Goodfellow M."/>
        </authorList>
    </citation>
    <scope>NUCLEOTIDE SEQUENCE</scope>
    <source>
        <strain evidence="14">CSCA 57</strain>
    </source>
</reference>
<evidence type="ECO:0000313" key="14">
    <source>
        <dbReference type="EMBL" id="MBR7837473.1"/>
    </source>
</evidence>
<dbReference type="SUPFAM" id="SSF53383">
    <property type="entry name" value="PLP-dependent transferases"/>
    <property type="match status" value="1"/>
</dbReference>
<dbReference type="InterPro" id="IPR015422">
    <property type="entry name" value="PyrdxlP-dep_Trfase_small"/>
</dbReference>
<keyword evidence="8 12" id="KW-0663">Pyridoxal phosphate</keyword>
<evidence type="ECO:0000256" key="6">
    <source>
        <dbReference type="ARBA" id="ARBA00022679"/>
    </source>
</evidence>
<dbReference type="Gene3D" id="3.90.1150.10">
    <property type="entry name" value="Aspartate Aminotransferase, domain 1"/>
    <property type="match status" value="1"/>
</dbReference>
<dbReference type="PANTHER" id="PTHR13693:SF100">
    <property type="entry name" value="8-AMINO-7-OXONONANOATE SYNTHASE"/>
    <property type="match status" value="1"/>
</dbReference>
<keyword evidence="6" id="KW-0808">Transferase</keyword>
<feature type="domain" description="Aminotransferase class I/classII large" evidence="13">
    <location>
        <begin position="30"/>
        <end position="373"/>
    </location>
</feature>